<evidence type="ECO:0008006" key="8">
    <source>
        <dbReference type="Google" id="ProtNLM"/>
    </source>
</evidence>
<feature type="domain" description="RsdA/BaiN/AoA(So)-like insert" evidence="5">
    <location>
        <begin position="183"/>
        <end position="331"/>
    </location>
</feature>
<dbReference type="Gene3D" id="3.50.50.60">
    <property type="entry name" value="FAD/NAD(P)-binding domain"/>
    <property type="match status" value="1"/>
</dbReference>
<dbReference type="Gene3D" id="1.10.8.260">
    <property type="entry name" value="HI0933 insert domain-like"/>
    <property type="match status" value="1"/>
</dbReference>
<dbReference type="InterPro" id="IPR023166">
    <property type="entry name" value="BaiN-like_dom_sf"/>
</dbReference>
<dbReference type="PANTHER" id="PTHR42887">
    <property type="entry name" value="OS12G0638800 PROTEIN"/>
    <property type="match status" value="1"/>
</dbReference>
<name>A0A8J3G3A2_9PROT</name>
<evidence type="ECO:0000256" key="2">
    <source>
        <dbReference type="ARBA" id="ARBA00022630"/>
    </source>
</evidence>
<sequence length="386" mass="41774">MTIIGAGAAGMMAAIIAGRRKRRVLLIDHADKPGEKIRISGGGRCNFTHLFSSHENFISQNPHFCKSALSRYTPYDFLDLVEKHKIAWEEKAKGQLFCQGKSTQIVDMLVTECRDAGVDIRLGAEVLGVSKLGEGFIVTTATQTLSSDNLVIATGGPSIPKMGATRFGYKVADQFGLDLVETVPALVPLSFTDEAMEPLKALSGVAVDAAVSNDRIRFEEPLLLTHRGLSGPAILQISSYWEPGEAVMVDLAPGTDALKTLKLDRAERPKLSPAQWLSERLPTRLANHMASSCRYDRLADMPDTALMNLALQVNEWRIKPGGSEGYRKAEVTRGGVCTNALSSRTMEVKSVPGLYFIGEVVDVTGHLGGHNFQWAWASGAACGEVC</sequence>
<evidence type="ECO:0000313" key="6">
    <source>
        <dbReference type="EMBL" id="GHB00868.1"/>
    </source>
</evidence>
<dbReference type="Pfam" id="PF22780">
    <property type="entry name" value="HI0933_like_1st"/>
    <property type="match status" value="1"/>
</dbReference>
<keyword evidence="2" id="KW-0285">Flavoprotein</keyword>
<keyword evidence="3" id="KW-0274">FAD</keyword>
<feature type="domain" description="RsdA/BaiN/AoA(So)-like Rossmann fold-like" evidence="4">
    <location>
        <begin position="2"/>
        <end position="384"/>
    </location>
</feature>
<dbReference type="Gene3D" id="2.40.30.10">
    <property type="entry name" value="Translation factors"/>
    <property type="match status" value="1"/>
</dbReference>
<dbReference type="InterPro" id="IPR036188">
    <property type="entry name" value="FAD/NAD-bd_sf"/>
</dbReference>
<gene>
    <name evidence="6" type="ORF">GCM10009069_24720</name>
</gene>
<protein>
    <recommendedName>
        <fullName evidence="8">Aminoacetone oxidase family FAD-binding enzyme</fullName>
    </recommendedName>
</protein>
<organism evidence="6 7">
    <name type="scientific">Algimonas arctica</name>
    <dbReference type="NCBI Taxonomy" id="1479486"/>
    <lineage>
        <taxon>Bacteria</taxon>
        <taxon>Pseudomonadati</taxon>
        <taxon>Pseudomonadota</taxon>
        <taxon>Alphaproteobacteria</taxon>
        <taxon>Maricaulales</taxon>
        <taxon>Robiginitomaculaceae</taxon>
        <taxon>Algimonas</taxon>
    </lineage>
</organism>
<dbReference type="SUPFAM" id="SSF160996">
    <property type="entry name" value="HI0933 insert domain-like"/>
    <property type="match status" value="1"/>
</dbReference>
<dbReference type="Pfam" id="PF03486">
    <property type="entry name" value="HI0933_like"/>
    <property type="match status" value="1"/>
</dbReference>
<dbReference type="InterPro" id="IPR055178">
    <property type="entry name" value="RsdA/BaiN/AoA(So)-like_dom"/>
</dbReference>
<evidence type="ECO:0000256" key="3">
    <source>
        <dbReference type="ARBA" id="ARBA00022827"/>
    </source>
</evidence>
<accession>A0A8J3G3A2</accession>
<proteinExistence type="predicted"/>
<dbReference type="Proteomes" id="UP000634004">
    <property type="component" value="Unassembled WGS sequence"/>
</dbReference>
<dbReference type="EMBL" id="BMZH01000011">
    <property type="protein sequence ID" value="GHB00868.1"/>
    <property type="molecule type" value="Genomic_DNA"/>
</dbReference>
<comment type="caution">
    <text evidence="6">The sequence shown here is derived from an EMBL/GenBank/DDBJ whole genome shotgun (WGS) entry which is preliminary data.</text>
</comment>
<dbReference type="SUPFAM" id="SSF51905">
    <property type="entry name" value="FAD/NAD(P)-binding domain"/>
    <property type="match status" value="1"/>
</dbReference>
<evidence type="ECO:0000256" key="1">
    <source>
        <dbReference type="ARBA" id="ARBA00001974"/>
    </source>
</evidence>
<reference evidence="6" key="1">
    <citation type="journal article" date="2014" name="Int. J. Syst. Evol. Microbiol.">
        <title>Complete genome sequence of Corynebacterium casei LMG S-19264T (=DSM 44701T), isolated from a smear-ripened cheese.</title>
        <authorList>
            <consortium name="US DOE Joint Genome Institute (JGI-PGF)"/>
            <person name="Walter F."/>
            <person name="Albersmeier A."/>
            <person name="Kalinowski J."/>
            <person name="Ruckert C."/>
        </authorList>
    </citation>
    <scope>NUCLEOTIDE SEQUENCE</scope>
    <source>
        <strain evidence="6">KCTC 32513</strain>
    </source>
</reference>
<dbReference type="InterPro" id="IPR004792">
    <property type="entry name" value="BaiN-like"/>
</dbReference>
<dbReference type="PRINTS" id="PR00368">
    <property type="entry name" value="FADPNR"/>
</dbReference>
<dbReference type="InterPro" id="IPR057661">
    <property type="entry name" value="RsdA/BaiN/AoA(So)_Rossmann"/>
</dbReference>
<keyword evidence="7" id="KW-1185">Reference proteome</keyword>
<reference evidence="6" key="2">
    <citation type="submission" date="2020-09" db="EMBL/GenBank/DDBJ databases">
        <authorList>
            <person name="Sun Q."/>
            <person name="Kim S."/>
        </authorList>
    </citation>
    <scope>NUCLEOTIDE SEQUENCE</scope>
    <source>
        <strain evidence="6">KCTC 32513</strain>
    </source>
</reference>
<dbReference type="PANTHER" id="PTHR42887:SF2">
    <property type="entry name" value="OS12G0638800 PROTEIN"/>
    <property type="match status" value="1"/>
</dbReference>
<evidence type="ECO:0000313" key="7">
    <source>
        <dbReference type="Proteomes" id="UP000634004"/>
    </source>
</evidence>
<evidence type="ECO:0000259" key="4">
    <source>
        <dbReference type="Pfam" id="PF03486"/>
    </source>
</evidence>
<evidence type="ECO:0000259" key="5">
    <source>
        <dbReference type="Pfam" id="PF22780"/>
    </source>
</evidence>
<dbReference type="NCBIfam" id="TIGR00275">
    <property type="entry name" value="aminoacetone oxidase family FAD-binding enzyme"/>
    <property type="match status" value="1"/>
</dbReference>
<comment type="cofactor">
    <cofactor evidence="1">
        <name>FAD</name>
        <dbReference type="ChEBI" id="CHEBI:57692"/>
    </cofactor>
</comment>
<dbReference type="AlphaFoldDB" id="A0A8J3G3A2"/>